<accession>A0ABS1KCS2</accession>
<feature type="domain" description="AbiTii" evidence="1">
    <location>
        <begin position="12"/>
        <end position="176"/>
    </location>
</feature>
<dbReference type="InterPro" id="IPR041304">
    <property type="entry name" value="AbiTii"/>
</dbReference>
<dbReference type="RefSeq" id="WP_202001178.1">
    <property type="nucleotide sequence ID" value="NZ_JAERSF010000002.1"/>
</dbReference>
<evidence type="ECO:0000313" key="2">
    <source>
        <dbReference type="EMBL" id="MBL0737294.1"/>
    </source>
</evidence>
<sequence>MELSKNEHTIFLAKEIIDDIEFSRLDCKAVLLKATRLARYVDDEKIRTWLRFEMQGYNSKEDISLNYMSRTGRWIDKEKLEGYWSPLAQIESNCEAQKQKLALIRIPDTSGDRAVFVIDRVTKQMNDATTRISKFEGIKSRVISLIHDFATTVYYQNTFDSLAENIFDNYKKDIDLLIAENLGDIIEQIPSIISRLAENNSESISQALTTCRRIIDSFSDHIFPATDSTINIGGNELSLKKDKVQNRINAYIYNNCESESRRKKLRQNLSNLYERVSVGVHSDVDSSEAKSLFFNTYLLLGEILTLKK</sequence>
<evidence type="ECO:0000259" key="1">
    <source>
        <dbReference type="Pfam" id="PF18864"/>
    </source>
</evidence>
<dbReference type="EMBL" id="JAERSF010000002">
    <property type="protein sequence ID" value="MBL0737294.1"/>
    <property type="molecule type" value="Genomic_DNA"/>
</dbReference>
<reference evidence="2 3" key="1">
    <citation type="submission" date="2021-01" db="EMBL/GenBank/DDBJ databases">
        <title>Genome seq and assembly of Flavobacterium sp. GN10.</title>
        <authorList>
            <person name="Chhetri G."/>
        </authorList>
    </citation>
    <scope>NUCLEOTIDE SEQUENCE [LARGE SCALE GENOMIC DNA]</scope>
    <source>
        <strain evidence="2 3">GN10</strain>
    </source>
</reference>
<evidence type="ECO:0000313" key="3">
    <source>
        <dbReference type="Proteomes" id="UP000603728"/>
    </source>
</evidence>
<proteinExistence type="predicted"/>
<gene>
    <name evidence="2" type="ORF">JI750_10380</name>
</gene>
<dbReference type="Pfam" id="PF18864">
    <property type="entry name" value="AbiTii"/>
    <property type="match status" value="1"/>
</dbReference>
<dbReference type="Proteomes" id="UP000603728">
    <property type="component" value="Unassembled WGS sequence"/>
</dbReference>
<organism evidence="2 3">
    <name type="scientific">Flavobacterium tagetis</name>
    <dbReference type="NCBI Taxonomy" id="2801336"/>
    <lineage>
        <taxon>Bacteria</taxon>
        <taxon>Pseudomonadati</taxon>
        <taxon>Bacteroidota</taxon>
        <taxon>Flavobacteriia</taxon>
        <taxon>Flavobacteriales</taxon>
        <taxon>Flavobacteriaceae</taxon>
        <taxon>Flavobacterium</taxon>
    </lineage>
</organism>
<comment type="caution">
    <text evidence="2">The sequence shown here is derived from an EMBL/GenBank/DDBJ whole genome shotgun (WGS) entry which is preliminary data.</text>
</comment>
<keyword evidence="3" id="KW-1185">Reference proteome</keyword>
<protein>
    <recommendedName>
        <fullName evidence="1">AbiTii domain-containing protein</fullName>
    </recommendedName>
</protein>
<name>A0ABS1KCS2_9FLAO</name>